<accession>A0A8S4QL07</accession>
<keyword evidence="10" id="KW-1185">Reference proteome</keyword>
<dbReference type="EC" id="2.7.7.49" evidence="1"/>
<dbReference type="Pfam" id="PF17921">
    <property type="entry name" value="Integrase_H2C2"/>
    <property type="match status" value="1"/>
</dbReference>
<dbReference type="InterPro" id="IPR041373">
    <property type="entry name" value="RT_RNaseH"/>
</dbReference>
<dbReference type="GO" id="GO:0003964">
    <property type="term" value="F:RNA-directed DNA polymerase activity"/>
    <property type="evidence" value="ECO:0007669"/>
    <property type="project" value="UniProtKB-KW"/>
</dbReference>
<dbReference type="Gene3D" id="3.30.420.10">
    <property type="entry name" value="Ribonuclease H-like superfamily/Ribonuclease H"/>
    <property type="match status" value="1"/>
</dbReference>
<gene>
    <name evidence="9" type="primary">jg4602</name>
    <name evidence="9" type="ORF">PAEG_LOCUS3218</name>
</gene>
<evidence type="ECO:0000256" key="7">
    <source>
        <dbReference type="ARBA" id="ARBA00022918"/>
    </source>
</evidence>
<evidence type="ECO:0000256" key="4">
    <source>
        <dbReference type="ARBA" id="ARBA00022722"/>
    </source>
</evidence>
<evidence type="ECO:0000256" key="2">
    <source>
        <dbReference type="ARBA" id="ARBA00022679"/>
    </source>
</evidence>
<feature type="non-terminal residue" evidence="9">
    <location>
        <position position="487"/>
    </location>
</feature>
<evidence type="ECO:0000256" key="6">
    <source>
        <dbReference type="ARBA" id="ARBA00022801"/>
    </source>
</evidence>
<dbReference type="EMBL" id="CAKXAJ010010123">
    <property type="protein sequence ID" value="CAH2211401.1"/>
    <property type="molecule type" value="Genomic_DNA"/>
</dbReference>
<dbReference type="GO" id="GO:0015074">
    <property type="term" value="P:DNA integration"/>
    <property type="evidence" value="ECO:0007669"/>
    <property type="project" value="InterPro"/>
</dbReference>
<dbReference type="GO" id="GO:0004519">
    <property type="term" value="F:endonuclease activity"/>
    <property type="evidence" value="ECO:0007669"/>
    <property type="project" value="UniProtKB-KW"/>
</dbReference>
<dbReference type="PROSITE" id="PS50994">
    <property type="entry name" value="INTEGRASE"/>
    <property type="match status" value="1"/>
</dbReference>
<evidence type="ECO:0000256" key="3">
    <source>
        <dbReference type="ARBA" id="ARBA00022695"/>
    </source>
</evidence>
<dbReference type="PANTHER" id="PTHR37984:SF5">
    <property type="entry name" value="PROTEIN NYNRIN-LIKE"/>
    <property type="match status" value="1"/>
</dbReference>
<dbReference type="InterPro" id="IPR041588">
    <property type="entry name" value="Integrase_H2C2"/>
</dbReference>
<dbReference type="Gene3D" id="1.10.340.70">
    <property type="match status" value="1"/>
</dbReference>
<dbReference type="InterPro" id="IPR043502">
    <property type="entry name" value="DNA/RNA_pol_sf"/>
</dbReference>
<dbReference type="InterPro" id="IPR036397">
    <property type="entry name" value="RNaseH_sf"/>
</dbReference>
<evidence type="ECO:0000259" key="8">
    <source>
        <dbReference type="PROSITE" id="PS50994"/>
    </source>
</evidence>
<evidence type="ECO:0000256" key="5">
    <source>
        <dbReference type="ARBA" id="ARBA00022759"/>
    </source>
</evidence>
<keyword evidence="7" id="KW-0695">RNA-directed DNA polymerase</keyword>
<evidence type="ECO:0000313" key="9">
    <source>
        <dbReference type="EMBL" id="CAH2211401.1"/>
    </source>
</evidence>
<keyword evidence="4" id="KW-0540">Nuclease</keyword>
<sequence>EARRDIISQLTSEPVLAIYDPVLPIEVHTDASSIGYGAVLLQVHEKVYKRAVAYFSKRTQGAEPRYHSYELETLAVVKALQMFRHYLVGVHFTVVTDCNALKATQRKKDLLPRVARWWIYLQDFNFTLEYRKGTSMSHADYLSRNPINVCEARKQQNWAQIAQAADEESQQLLQKLADGRLDSSHYVRKNDLLYYKYTPVGEDPRLLCFVPKGHRLSLLRIFHDEHDHLGVDKTLELIRKHFWFPSLKSFVQKYIGHCLICITHKKIPRAPHQLIHSWEKPGVPFEIVHVDALGPLPQSNGYRYVLIVIDAFSKYCLLYPMFGQDALELKRLFTNVISLFGTPKLIIADRGRMFVSSEFTKLLSELGVDMHLITPEMHHSNGQVERYCRTLLNMVRIECNHRQNEWSGVMWRLQLVLNITKQKTTRLSPLNLLVGIEAATPLIRHLVRDVALEDSHPNRQALREMHRQRASERLRMNQHQQDSTANS</sequence>
<keyword evidence="2" id="KW-0808">Transferase</keyword>
<keyword evidence="6" id="KW-0378">Hydrolase</keyword>
<protein>
    <recommendedName>
        <fullName evidence="1">RNA-directed DNA polymerase</fullName>
        <ecNumber evidence="1">2.7.7.49</ecNumber>
    </recommendedName>
</protein>
<name>A0A8S4QL07_9NEOP</name>
<dbReference type="Proteomes" id="UP000838756">
    <property type="component" value="Unassembled WGS sequence"/>
</dbReference>
<reference evidence="9" key="1">
    <citation type="submission" date="2022-03" db="EMBL/GenBank/DDBJ databases">
        <authorList>
            <person name="Lindestad O."/>
        </authorList>
    </citation>
    <scope>NUCLEOTIDE SEQUENCE</scope>
</reference>
<organism evidence="9 10">
    <name type="scientific">Pararge aegeria aegeria</name>
    <dbReference type="NCBI Taxonomy" id="348720"/>
    <lineage>
        <taxon>Eukaryota</taxon>
        <taxon>Metazoa</taxon>
        <taxon>Ecdysozoa</taxon>
        <taxon>Arthropoda</taxon>
        <taxon>Hexapoda</taxon>
        <taxon>Insecta</taxon>
        <taxon>Pterygota</taxon>
        <taxon>Neoptera</taxon>
        <taxon>Endopterygota</taxon>
        <taxon>Lepidoptera</taxon>
        <taxon>Glossata</taxon>
        <taxon>Ditrysia</taxon>
        <taxon>Papilionoidea</taxon>
        <taxon>Nymphalidae</taxon>
        <taxon>Satyrinae</taxon>
        <taxon>Satyrini</taxon>
        <taxon>Parargina</taxon>
        <taxon>Pararge</taxon>
    </lineage>
</organism>
<dbReference type="FunFam" id="1.10.340.70:FF:000001">
    <property type="entry name" value="Retrovirus-related Pol polyprotein from transposon gypsy-like Protein"/>
    <property type="match status" value="1"/>
</dbReference>
<dbReference type="Pfam" id="PF00665">
    <property type="entry name" value="rve"/>
    <property type="match status" value="1"/>
</dbReference>
<evidence type="ECO:0000313" key="10">
    <source>
        <dbReference type="Proteomes" id="UP000838756"/>
    </source>
</evidence>
<dbReference type="GO" id="GO:0003676">
    <property type="term" value="F:nucleic acid binding"/>
    <property type="evidence" value="ECO:0007669"/>
    <property type="project" value="InterPro"/>
</dbReference>
<dbReference type="GO" id="GO:0042575">
    <property type="term" value="C:DNA polymerase complex"/>
    <property type="evidence" value="ECO:0007669"/>
    <property type="project" value="UniProtKB-ARBA"/>
</dbReference>
<feature type="non-terminal residue" evidence="9">
    <location>
        <position position="1"/>
    </location>
</feature>
<evidence type="ECO:0000256" key="1">
    <source>
        <dbReference type="ARBA" id="ARBA00012493"/>
    </source>
</evidence>
<dbReference type="Pfam" id="PF17917">
    <property type="entry name" value="RT_RNaseH"/>
    <property type="match status" value="1"/>
</dbReference>
<comment type="caution">
    <text evidence="9">The sequence shown here is derived from an EMBL/GenBank/DDBJ whole genome shotgun (WGS) entry which is preliminary data.</text>
</comment>
<dbReference type="OrthoDB" id="417598at2759"/>
<keyword evidence="3" id="KW-0548">Nucleotidyltransferase</keyword>
<dbReference type="SUPFAM" id="SSF56672">
    <property type="entry name" value="DNA/RNA polymerases"/>
    <property type="match status" value="1"/>
</dbReference>
<dbReference type="FunFam" id="3.10.20.370:FF:000001">
    <property type="entry name" value="Retrovirus-related Pol polyprotein from transposon 17.6-like protein"/>
    <property type="match status" value="1"/>
</dbReference>
<dbReference type="SUPFAM" id="SSF53098">
    <property type="entry name" value="Ribonuclease H-like"/>
    <property type="match status" value="1"/>
</dbReference>
<keyword evidence="5" id="KW-0255">Endonuclease</keyword>
<dbReference type="GO" id="GO:0016787">
    <property type="term" value="F:hydrolase activity"/>
    <property type="evidence" value="ECO:0007669"/>
    <property type="project" value="UniProtKB-KW"/>
</dbReference>
<dbReference type="AlphaFoldDB" id="A0A8S4QL07"/>
<dbReference type="Gene3D" id="3.10.20.370">
    <property type="match status" value="1"/>
</dbReference>
<dbReference type="InterPro" id="IPR012337">
    <property type="entry name" value="RNaseH-like_sf"/>
</dbReference>
<proteinExistence type="predicted"/>
<dbReference type="PANTHER" id="PTHR37984">
    <property type="entry name" value="PROTEIN CBG26694"/>
    <property type="match status" value="1"/>
</dbReference>
<dbReference type="CDD" id="cd09274">
    <property type="entry name" value="RNase_HI_RT_Ty3"/>
    <property type="match status" value="1"/>
</dbReference>
<dbReference type="InterPro" id="IPR050951">
    <property type="entry name" value="Retrovirus_Pol_polyprotein"/>
</dbReference>
<dbReference type="InterPro" id="IPR001584">
    <property type="entry name" value="Integrase_cat-core"/>
</dbReference>
<feature type="domain" description="Integrase catalytic" evidence="8">
    <location>
        <begin position="280"/>
        <end position="437"/>
    </location>
</feature>